<proteinExistence type="predicted"/>
<sequence length="30" mass="3628">RRRREQELEEDELVTKSPLTGPVLPSEWYN</sequence>
<feature type="region of interest" description="Disordered" evidence="1">
    <location>
        <begin position="1"/>
        <end position="30"/>
    </location>
</feature>
<name>X1PMY3_9ZZZZ</name>
<evidence type="ECO:0000256" key="1">
    <source>
        <dbReference type="SAM" id="MobiDB-lite"/>
    </source>
</evidence>
<accession>X1PMY3</accession>
<gene>
    <name evidence="2" type="ORF">S06H3_57159</name>
</gene>
<evidence type="ECO:0000313" key="2">
    <source>
        <dbReference type="EMBL" id="GAI57622.1"/>
    </source>
</evidence>
<protein>
    <submittedName>
        <fullName evidence="2">Uncharacterized protein</fullName>
    </submittedName>
</protein>
<dbReference type="AlphaFoldDB" id="X1PMY3"/>
<dbReference type="EMBL" id="BARV01036859">
    <property type="protein sequence ID" value="GAI57622.1"/>
    <property type="molecule type" value="Genomic_DNA"/>
</dbReference>
<reference evidence="2" key="1">
    <citation type="journal article" date="2014" name="Front. Microbiol.">
        <title>High frequency of phylogenetically diverse reductive dehalogenase-homologous genes in deep subseafloor sedimentary metagenomes.</title>
        <authorList>
            <person name="Kawai M."/>
            <person name="Futagami T."/>
            <person name="Toyoda A."/>
            <person name="Takaki Y."/>
            <person name="Nishi S."/>
            <person name="Hori S."/>
            <person name="Arai W."/>
            <person name="Tsubouchi T."/>
            <person name="Morono Y."/>
            <person name="Uchiyama I."/>
            <person name="Ito T."/>
            <person name="Fujiyama A."/>
            <person name="Inagaki F."/>
            <person name="Takami H."/>
        </authorList>
    </citation>
    <scope>NUCLEOTIDE SEQUENCE</scope>
    <source>
        <strain evidence="2">Expedition CK06-06</strain>
    </source>
</reference>
<comment type="caution">
    <text evidence="2">The sequence shown here is derived from an EMBL/GenBank/DDBJ whole genome shotgun (WGS) entry which is preliminary data.</text>
</comment>
<feature type="non-terminal residue" evidence="2">
    <location>
        <position position="1"/>
    </location>
</feature>
<organism evidence="2">
    <name type="scientific">marine sediment metagenome</name>
    <dbReference type="NCBI Taxonomy" id="412755"/>
    <lineage>
        <taxon>unclassified sequences</taxon>
        <taxon>metagenomes</taxon>
        <taxon>ecological metagenomes</taxon>
    </lineage>
</organism>